<feature type="compositionally biased region" description="Pro residues" evidence="1">
    <location>
        <begin position="779"/>
        <end position="798"/>
    </location>
</feature>
<evidence type="ECO:0000256" key="3">
    <source>
        <dbReference type="SAM" id="SignalP"/>
    </source>
</evidence>
<feature type="compositionally biased region" description="Low complexity" evidence="1">
    <location>
        <begin position="799"/>
        <end position="812"/>
    </location>
</feature>
<proteinExistence type="predicted"/>
<feature type="transmembrane region" description="Helical" evidence="2">
    <location>
        <begin position="878"/>
        <end position="898"/>
    </location>
</feature>
<accession>A0ABV7YQM2</accession>
<feature type="signal peptide" evidence="3">
    <location>
        <begin position="1"/>
        <end position="35"/>
    </location>
</feature>
<keyword evidence="5" id="KW-1185">Reference proteome</keyword>
<keyword evidence="2" id="KW-1133">Transmembrane helix</keyword>
<feature type="region of interest" description="Disordered" evidence="1">
    <location>
        <begin position="763"/>
        <end position="870"/>
    </location>
</feature>
<feature type="chain" id="PRO_5046320237" evidence="3">
    <location>
        <begin position="36"/>
        <end position="920"/>
    </location>
</feature>
<name>A0ABV7YQM2_9ACTN</name>
<evidence type="ECO:0000256" key="1">
    <source>
        <dbReference type="SAM" id="MobiDB-lite"/>
    </source>
</evidence>
<feature type="region of interest" description="Disordered" evidence="1">
    <location>
        <begin position="31"/>
        <end position="61"/>
    </location>
</feature>
<evidence type="ECO:0000313" key="5">
    <source>
        <dbReference type="Proteomes" id="UP001595699"/>
    </source>
</evidence>
<organism evidence="4 5">
    <name type="scientific">Tenggerimyces flavus</name>
    <dbReference type="NCBI Taxonomy" id="1708749"/>
    <lineage>
        <taxon>Bacteria</taxon>
        <taxon>Bacillati</taxon>
        <taxon>Actinomycetota</taxon>
        <taxon>Actinomycetes</taxon>
        <taxon>Propionibacteriales</taxon>
        <taxon>Nocardioidaceae</taxon>
        <taxon>Tenggerimyces</taxon>
    </lineage>
</organism>
<evidence type="ECO:0000256" key="2">
    <source>
        <dbReference type="SAM" id="Phobius"/>
    </source>
</evidence>
<evidence type="ECO:0000313" key="4">
    <source>
        <dbReference type="EMBL" id="MFC3766677.1"/>
    </source>
</evidence>
<dbReference type="Proteomes" id="UP001595699">
    <property type="component" value="Unassembled WGS sequence"/>
</dbReference>
<feature type="compositionally biased region" description="Polar residues" evidence="1">
    <location>
        <begin position="40"/>
        <end position="61"/>
    </location>
</feature>
<keyword evidence="2" id="KW-0812">Transmembrane</keyword>
<dbReference type="RefSeq" id="WP_205118275.1">
    <property type="nucleotide sequence ID" value="NZ_JAFBCM010000001.1"/>
</dbReference>
<gene>
    <name evidence="4" type="ORF">ACFOUW_38020</name>
</gene>
<feature type="compositionally biased region" description="Low complexity" evidence="1">
    <location>
        <begin position="847"/>
        <end position="856"/>
    </location>
</feature>
<dbReference type="Gene3D" id="3.40.190.10">
    <property type="entry name" value="Periplasmic binding protein-like II"/>
    <property type="match status" value="2"/>
</dbReference>
<protein>
    <submittedName>
        <fullName evidence="4">Uncharacterized protein</fullName>
    </submittedName>
</protein>
<keyword evidence="2" id="KW-0472">Membrane</keyword>
<sequence>MIARPRSARALLFAAFLVLLAIPAGLPGPTPEAKAAGVSETKQLSRTHVNPDGSQGTPETKDVTVNVSQVDGLQGRQRIEVTWSGAKPSQGYDIRVEDAVRYNTEYPVVLMQCRGADTSTTSIDPKNCLTSNWQTRVTEDYAMTWDPITTVEGAPWLLDRYASAQDKTVSPPVPKHCSDFWTGAATVHFLPFVDTAGKSWYYCNLLSDPSGQAQDVPPDVSFQSALPPNDQFQFADANGSGRAVFEIRRKEQNASLGCSETVACSLVVVPIMGISCDLASNPDPTMRQLCTSTGNNPVGPLDNMNPQLPARAVKGDLWWSASNWRNRFSFKLGFAPSASFCDVQDTRTPVDFYGSELIGEATLQWAPAFCLDKNRFKLRHQRTGEPRAKSLIDSGGAPAAFVSRPPEQAPTRSTVYAPAAVSGFAIGYFWKSDPTTFLQDLKLTPRLLAKLITQSYPTSLGRAAPSNNWPGHPTVSGNPANMSLDPEFQKLNPNVLSGDVGAAALTAISPDSDVIWELTRYIEADPVARAWLDGVPDEYGMVVNPKFRGIKLPFETLQLLDDWIVPPTNGLTPCADDQPTQYLNQVFNPLSNFGATGYAGLDGQPSSLTDCALDGATNKNVWKRASRAQATVALMSLADIDLYKVPAASLQTRPGTFVKPSFGSLRTATRLLKKDAATSTWSLDQKAIRSNEVGRNAYPGTMIVYTAATTEKLDKKIAEDVAQFMRFSVTDGQTPGSGNGKLPDGYLPISDETGLGFLKEQAMKAADAVENQTAEPPEPEPSTTPTPEPSVPNQPPPGANNANNPNSPNNPGAGPPGGGNGNNNPPGPTDSPTGGTPTPNPNPTSGPTPSSQPSGQEEAERALTSAATRGDQSVLARWALPMLLLAGLVGGVLAPLVSAASRPGHPVRVALDKAMTRFRK</sequence>
<dbReference type="EMBL" id="JBHRZH010000056">
    <property type="protein sequence ID" value="MFC3766677.1"/>
    <property type="molecule type" value="Genomic_DNA"/>
</dbReference>
<reference evidence="5" key="1">
    <citation type="journal article" date="2019" name="Int. J. Syst. Evol. Microbiol.">
        <title>The Global Catalogue of Microorganisms (GCM) 10K type strain sequencing project: providing services to taxonomists for standard genome sequencing and annotation.</title>
        <authorList>
            <consortium name="The Broad Institute Genomics Platform"/>
            <consortium name="The Broad Institute Genome Sequencing Center for Infectious Disease"/>
            <person name="Wu L."/>
            <person name="Ma J."/>
        </authorList>
    </citation>
    <scope>NUCLEOTIDE SEQUENCE [LARGE SCALE GENOMIC DNA]</scope>
    <source>
        <strain evidence="5">CGMCC 4.7241</strain>
    </source>
</reference>
<comment type="caution">
    <text evidence="4">The sequence shown here is derived from an EMBL/GenBank/DDBJ whole genome shotgun (WGS) entry which is preliminary data.</text>
</comment>
<dbReference type="SUPFAM" id="SSF53850">
    <property type="entry name" value="Periplasmic binding protein-like II"/>
    <property type="match status" value="1"/>
</dbReference>
<keyword evidence="3" id="KW-0732">Signal</keyword>